<feature type="non-terminal residue" evidence="1">
    <location>
        <position position="1"/>
    </location>
</feature>
<comment type="caution">
    <text evidence="1">The sequence shown here is derived from an EMBL/GenBank/DDBJ whole genome shotgun (WGS) entry which is preliminary data.</text>
</comment>
<dbReference type="AlphaFoldDB" id="A0A819M3S1"/>
<evidence type="ECO:0000313" key="1">
    <source>
        <dbReference type="EMBL" id="CAF3973218.1"/>
    </source>
</evidence>
<sequence>MSNIESILSLLPMLIHLRLIAQRRLTDPLLFDGFRWENFIKMKVPLLNKFEFSFIRYALDGEDCTTVESLIAPFRTLFWLELKRWFIKCDYEYSNYMQEFHLYSIPIFQDSFDYPDQRDRMTNPTTNYLFRNVTELTLTIDRKWPMGSIEHLSTIVNLSNLQTVQLYFGCE</sequence>
<dbReference type="EMBL" id="CAJOBE010005444">
    <property type="protein sequence ID" value="CAF3973218.1"/>
    <property type="molecule type" value="Genomic_DNA"/>
</dbReference>
<organism evidence="1 2">
    <name type="scientific">Rotaria sordida</name>
    <dbReference type="NCBI Taxonomy" id="392033"/>
    <lineage>
        <taxon>Eukaryota</taxon>
        <taxon>Metazoa</taxon>
        <taxon>Spiralia</taxon>
        <taxon>Gnathifera</taxon>
        <taxon>Rotifera</taxon>
        <taxon>Eurotatoria</taxon>
        <taxon>Bdelloidea</taxon>
        <taxon>Philodinida</taxon>
        <taxon>Philodinidae</taxon>
        <taxon>Rotaria</taxon>
    </lineage>
</organism>
<reference evidence="1" key="1">
    <citation type="submission" date="2021-02" db="EMBL/GenBank/DDBJ databases">
        <authorList>
            <person name="Nowell W R."/>
        </authorList>
    </citation>
    <scope>NUCLEOTIDE SEQUENCE</scope>
</reference>
<evidence type="ECO:0000313" key="2">
    <source>
        <dbReference type="Proteomes" id="UP000663874"/>
    </source>
</evidence>
<gene>
    <name evidence="1" type="ORF">FNK824_LOCUS24450</name>
</gene>
<protein>
    <submittedName>
        <fullName evidence="1">Uncharacterized protein</fullName>
    </submittedName>
</protein>
<accession>A0A819M3S1</accession>
<dbReference type="Proteomes" id="UP000663874">
    <property type="component" value="Unassembled WGS sequence"/>
</dbReference>
<name>A0A819M3S1_9BILA</name>
<proteinExistence type="predicted"/>